<organism evidence="2 3">
    <name type="scientific">Vitis vinifera</name>
    <name type="common">Grape</name>
    <dbReference type="NCBI Taxonomy" id="29760"/>
    <lineage>
        <taxon>Eukaryota</taxon>
        <taxon>Viridiplantae</taxon>
        <taxon>Streptophyta</taxon>
        <taxon>Embryophyta</taxon>
        <taxon>Tracheophyta</taxon>
        <taxon>Spermatophyta</taxon>
        <taxon>Magnoliopsida</taxon>
        <taxon>eudicotyledons</taxon>
        <taxon>Gunneridae</taxon>
        <taxon>Pentapetalae</taxon>
        <taxon>rosids</taxon>
        <taxon>Vitales</taxon>
        <taxon>Vitaceae</taxon>
        <taxon>Viteae</taxon>
        <taxon>Vitis</taxon>
    </lineage>
</organism>
<feature type="compositionally biased region" description="Basic and acidic residues" evidence="1">
    <location>
        <begin position="88"/>
        <end position="98"/>
    </location>
</feature>
<feature type="region of interest" description="Disordered" evidence="1">
    <location>
        <begin position="73"/>
        <end position="98"/>
    </location>
</feature>
<protein>
    <submittedName>
        <fullName evidence="2">Uncharacterized protein</fullName>
    </submittedName>
</protein>
<dbReference type="OrthoDB" id="1939205at2759"/>
<dbReference type="PANTHER" id="PTHR31968:SF4">
    <property type="entry name" value="SERINE_ARGININE-RELATED PROTEIN 53"/>
    <property type="match status" value="1"/>
</dbReference>
<name>A0A438KBM8_VITVI</name>
<evidence type="ECO:0000313" key="2">
    <source>
        <dbReference type="EMBL" id="RVX18613.1"/>
    </source>
</evidence>
<reference evidence="2 3" key="1">
    <citation type="journal article" date="2018" name="PLoS Genet.">
        <title>Population sequencing reveals clonal diversity and ancestral inbreeding in the grapevine cultivar Chardonnay.</title>
        <authorList>
            <person name="Roach M.J."/>
            <person name="Johnson D.L."/>
            <person name="Bohlmann J."/>
            <person name="van Vuuren H.J."/>
            <person name="Jones S.J."/>
            <person name="Pretorius I.S."/>
            <person name="Schmidt S.A."/>
            <person name="Borneman A.R."/>
        </authorList>
    </citation>
    <scope>NUCLEOTIDE SEQUENCE [LARGE SCALE GENOMIC DNA]</scope>
    <source>
        <strain evidence="3">cv. Chardonnay</strain>
        <tissue evidence="2">Leaf</tissue>
    </source>
</reference>
<sequence>MEIERGGGGVGRMRWGARRDRGRSRSSSPRERRLVKVGKEKNGGVDYARLIDGYDKMTPAERVKAKMKLQLSETAEKDATKGMGSGWERFEFNKECPA</sequence>
<comment type="caution">
    <text evidence="2">The sequence shown here is derived from an EMBL/GenBank/DDBJ whole genome shotgun (WGS) entry which is preliminary data.</text>
</comment>
<dbReference type="GO" id="GO:0000380">
    <property type="term" value="P:alternative mRNA splicing, via spliceosome"/>
    <property type="evidence" value="ECO:0007669"/>
    <property type="project" value="InterPro"/>
</dbReference>
<dbReference type="EMBL" id="QGNW01000011">
    <property type="protein sequence ID" value="RVX18613.1"/>
    <property type="molecule type" value="Genomic_DNA"/>
</dbReference>
<evidence type="ECO:0000313" key="3">
    <source>
        <dbReference type="Proteomes" id="UP000288805"/>
    </source>
</evidence>
<feature type="region of interest" description="Disordered" evidence="1">
    <location>
        <begin position="1"/>
        <end position="33"/>
    </location>
</feature>
<evidence type="ECO:0000256" key="1">
    <source>
        <dbReference type="SAM" id="MobiDB-lite"/>
    </source>
</evidence>
<proteinExistence type="predicted"/>
<feature type="compositionally biased region" description="Gly residues" evidence="1">
    <location>
        <begin position="1"/>
        <end position="11"/>
    </location>
</feature>
<dbReference type="PANTHER" id="PTHR31968">
    <property type="entry name" value="SERINE/ARGININE-RELATED PROTEIN 53"/>
    <property type="match status" value="1"/>
</dbReference>
<dbReference type="Proteomes" id="UP000288805">
    <property type="component" value="Unassembled WGS sequence"/>
</dbReference>
<accession>A0A438KBM8</accession>
<gene>
    <name evidence="2" type="ORF">CK203_006732</name>
</gene>
<dbReference type="AlphaFoldDB" id="A0A438KBM8"/>
<dbReference type="InterPro" id="IPR034604">
    <property type="entry name" value="SRRP53"/>
</dbReference>